<gene>
    <name evidence="2" type="ORF">ACD_3C00188G0027</name>
</gene>
<evidence type="ECO:0000313" key="2">
    <source>
        <dbReference type="EMBL" id="EKE27611.1"/>
    </source>
</evidence>
<dbReference type="EMBL" id="AMFJ01000462">
    <property type="protein sequence ID" value="EKE27611.1"/>
    <property type="molecule type" value="Genomic_DNA"/>
</dbReference>
<proteinExistence type="predicted"/>
<organism evidence="2">
    <name type="scientific">uncultured bacterium</name>
    <name type="common">gcode 4</name>
    <dbReference type="NCBI Taxonomy" id="1234023"/>
    <lineage>
        <taxon>Bacteria</taxon>
        <taxon>environmental samples</taxon>
    </lineage>
</organism>
<comment type="caution">
    <text evidence="2">The sequence shown here is derived from an EMBL/GenBank/DDBJ whole genome shotgun (WGS) entry which is preliminary data.</text>
</comment>
<accession>K2F914</accession>
<reference evidence="2" key="1">
    <citation type="journal article" date="2012" name="Science">
        <title>Fermentation, hydrogen, and sulfur metabolism in multiple uncultivated bacterial phyla.</title>
        <authorList>
            <person name="Wrighton K.C."/>
            <person name="Thomas B.C."/>
            <person name="Sharon I."/>
            <person name="Miller C.S."/>
            <person name="Castelle C.J."/>
            <person name="VerBerkmoes N.C."/>
            <person name="Wilkins M.J."/>
            <person name="Hettich R.L."/>
            <person name="Lipton M.S."/>
            <person name="Williams K.H."/>
            <person name="Long P.E."/>
            <person name="Banfield J.F."/>
        </authorList>
    </citation>
    <scope>NUCLEOTIDE SEQUENCE [LARGE SCALE GENOMIC DNA]</scope>
</reference>
<sequence>MWADIKTDIPASSFSDKNWGGLFFWAISKAKEKIYSVLDKLNLKHSPIIIYENNNRESPESKKISRLSSLISERKELIEEIFSQKANLARIDSEKDEKGIYSTLQGAEIISKIKKDIGILHTRLSAINEKLNTDAYYINNRGAFPWNKQTVIDIYANVESTNQFADIQVKCEVTEVAIHPDASFQSLNPIKPENYDSEVQESKFKLAWDMDILESFIDRSERNSQIAQKLKKWNIKLWNYKKRKAAFERKLREYRWRILLFKKQLEEKKEELSSLTENAGIAQEAENLADKLENEEIGRIRKMNGRDKKSFSDGLSEIGFKTSELKNKVMWSLFSMVKDISKKDWMIGSFFWKWSELHIEEKERLKAAKEKAQKSASEKFTWIWHWAMNMMKFWRIAYDAIDTVSFWTINPFRNITAISMFAWRCIQVAKETRLDNAEVKENTRIEESRAHDEAWRIYKTALKQKWEWALTKKDLEKAYMQNLHKDIKSRLDNADFMESWFLQKLLQEDARQYIDWIRRKMSIIQSDQRLSQNQRQEKMRLLMIKNDELLRDLDRMVSTHWTIDALSYWWRVLEKTSKWVASLLVIDSVWRLASTAWDHFSLFKWFYDSLGIDFKKFGFAESIIIDEASESKSKDTVIGKEPVSEQYENYMKGSDFKQPLTDQLLEVVETKKIDLSLNANLIKDMTGIRIPENLQVNIREGDSIWRTLKRVLPKNEMDVSNDSVNKIIQAISKNPEKFDLHVDNINVVSIDDLKKMNWVKVLNERLSL</sequence>
<name>K2F914_9BACT</name>
<protein>
    <submittedName>
        <fullName evidence="2">Uncharacterized protein</fullName>
    </submittedName>
</protein>
<keyword evidence="1" id="KW-0175">Coiled coil</keyword>
<evidence type="ECO:0000256" key="1">
    <source>
        <dbReference type="SAM" id="Coils"/>
    </source>
</evidence>
<dbReference type="AlphaFoldDB" id="K2F914"/>
<feature type="coiled-coil region" evidence="1">
    <location>
        <begin position="251"/>
        <end position="295"/>
    </location>
</feature>